<dbReference type="eggNOG" id="COG1669">
    <property type="taxonomic scope" value="Bacteria"/>
</dbReference>
<evidence type="ECO:0000256" key="5">
    <source>
        <dbReference type="ARBA" id="ARBA00022801"/>
    </source>
</evidence>
<keyword evidence="9" id="KW-1185">Reference proteome</keyword>
<reference evidence="8 9" key="2">
    <citation type="journal article" date="2012" name="Stand. Genomic Sci.">
        <title>Complete genome sequence of the orange-red pigmented, radioresistant Deinococcus proteolyticus type strain (MRP(T)).</title>
        <authorList>
            <person name="Copeland A."/>
            <person name="Zeytun A."/>
            <person name="Yassawong M."/>
            <person name="Nolan M."/>
            <person name="Lucas S."/>
            <person name="Hammon N."/>
            <person name="Deshpande S."/>
            <person name="Cheng J.F."/>
            <person name="Han C."/>
            <person name="Tapia R."/>
            <person name="Goodwin L.A."/>
            <person name="Pitluck S."/>
            <person name="Mavromatis K."/>
            <person name="Liolios K."/>
            <person name="Pagani I."/>
            <person name="Ivanova N."/>
            <person name="Mikhailova N."/>
            <person name="Pati A."/>
            <person name="Chen A."/>
            <person name="Palaniappan K."/>
            <person name="Land M."/>
            <person name="Hauser L."/>
            <person name="Jeffries C.D."/>
            <person name="Brambilla E.M."/>
            <person name="Rohde M."/>
            <person name="Sikorski J."/>
            <person name="Pukall R."/>
            <person name="Goker M."/>
            <person name="Detter J.C."/>
            <person name="Woyke T."/>
            <person name="Bristow J."/>
            <person name="Eisen J.A."/>
            <person name="Markowitz V."/>
            <person name="Hugenholtz P."/>
            <person name="Kyrpides N.C."/>
            <person name="Klenk H.P."/>
            <person name="Lapidus A."/>
        </authorList>
    </citation>
    <scope>NUCLEOTIDE SEQUENCE [LARGE SCALE GENOMIC DNA]</scope>
    <source>
        <strain evidence="9">ATCC 35074 / DSM 20540 / JCM 6276 / NBRC 101906 / NCIMB 13154 / VKM Ac-1939 / CCM 2703 / MRP</strain>
    </source>
</reference>
<dbReference type="HOGENOM" id="CLU_1198212_0_0_0"/>
<keyword evidence="4" id="KW-0547">Nucleotide-binding</keyword>
<dbReference type="STRING" id="693977.Deipr_1707"/>
<evidence type="ECO:0000313" key="8">
    <source>
        <dbReference type="EMBL" id="ADY26841.1"/>
    </source>
</evidence>
<organism evidence="8 9">
    <name type="scientific">Deinococcus proteolyticus (strain ATCC 35074 / DSM 20540 / JCM 6276 / NBRC 101906 / NCIMB 13154 / VKM Ac-1939 / CCM 2703 / MRP)</name>
    <dbReference type="NCBI Taxonomy" id="693977"/>
    <lineage>
        <taxon>Bacteria</taxon>
        <taxon>Thermotogati</taxon>
        <taxon>Deinococcota</taxon>
        <taxon>Deinococci</taxon>
        <taxon>Deinococcales</taxon>
        <taxon>Deinococcaceae</taxon>
        <taxon>Deinococcus</taxon>
    </lineage>
</organism>
<dbReference type="Proteomes" id="UP000007718">
    <property type="component" value="Chromosome"/>
</dbReference>
<dbReference type="GO" id="GO:0016779">
    <property type="term" value="F:nucleotidyltransferase activity"/>
    <property type="evidence" value="ECO:0007669"/>
    <property type="project" value="InterPro"/>
</dbReference>
<dbReference type="InterPro" id="IPR051813">
    <property type="entry name" value="HepT_RNase_toxin"/>
</dbReference>
<dbReference type="GO" id="GO:0016787">
    <property type="term" value="F:hydrolase activity"/>
    <property type="evidence" value="ECO:0007669"/>
    <property type="project" value="UniProtKB-KW"/>
</dbReference>
<dbReference type="PANTHER" id="PTHR34139:SF1">
    <property type="entry name" value="RNASE MJ1380-RELATED"/>
    <property type="match status" value="1"/>
</dbReference>
<evidence type="ECO:0000313" key="9">
    <source>
        <dbReference type="Proteomes" id="UP000007718"/>
    </source>
</evidence>
<evidence type="ECO:0000256" key="2">
    <source>
        <dbReference type="ARBA" id="ARBA00022649"/>
    </source>
</evidence>
<dbReference type="PANTHER" id="PTHR34139">
    <property type="entry name" value="UPF0331 PROTEIN MJ0127"/>
    <property type="match status" value="1"/>
</dbReference>
<keyword evidence="3" id="KW-0540">Nuclease</keyword>
<dbReference type="InterPro" id="IPR043519">
    <property type="entry name" value="NT_sf"/>
</dbReference>
<reference evidence="9" key="1">
    <citation type="submission" date="2011-02" db="EMBL/GenBank/DDBJ databases">
        <title>The complete sequence of chromosome of Deinococcus proteolyticus DSM 20540.</title>
        <authorList>
            <consortium name="US DOE Joint Genome Institute (JGI-PGF)"/>
            <person name="Lucas S."/>
            <person name="Copeland A."/>
            <person name="Lapidus A."/>
            <person name="Bruce D."/>
            <person name="Goodwin L."/>
            <person name="Pitluck S."/>
            <person name="Kyrpides N."/>
            <person name="Mavromatis K."/>
            <person name="Pagani I."/>
            <person name="Ivanova N."/>
            <person name="Ovchinnikova G."/>
            <person name="Zeytun A."/>
            <person name="Detter J.C."/>
            <person name="Han C."/>
            <person name="Land M."/>
            <person name="Hauser L."/>
            <person name="Markowitz V."/>
            <person name="Cheng J.-F."/>
            <person name="Hugenholtz P."/>
            <person name="Woyke T."/>
            <person name="Wu D."/>
            <person name="Pukall R."/>
            <person name="Steenblock K."/>
            <person name="Brambilla E."/>
            <person name="Klenk H.-P."/>
            <person name="Eisen J.A."/>
        </authorList>
    </citation>
    <scope>NUCLEOTIDE SEQUENCE [LARGE SCALE GENOMIC DNA]</scope>
    <source>
        <strain evidence="9">ATCC 35074 / DSM 20540 / JCM 6276 / NBRC 101906 / NCIMB 13154 / VKM Ac-1939 / CCM 2703 / MRP</strain>
    </source>
</reference>
<dbReference type="Pfam" id="PF01934">
    <property type="entry name" value="HepT-like"/>
    <property type="match status" value="1"/>
</dbReference>
<evidence type="ECO:0000256" key="3">
    <source>
        <dbReference type="ARBA" id="ARBA00022722"/>
    </source>
</evidence>
<dbReference type="AlphaFoldDB" id="F0RL49"/>
<keyword evidence="1" id="KW-0597">Phosphoprotein</keyword>
<dbReference type="GO" id="GO:0000166">
    <property type="term" value="F:nucleotide binding"/>
    <property type="evidence" value="ECO:0007669"/>
    <property type="project" value="UniProtKB-KW"/>
</dbReference>
<feature type="region of interest" description="Disordered" evidence="6">
    <location>
        <begin position="1"/>
        <end position="26"/>
    </location>
</feature>
<name>F0RL49_DEIPM</name>
<protein>
    <recommendedName>
        <fullName evidence="7">Polymerase nucleotidyl transferase domain-containing protein</fullName>
    </recommendedName>
</protein>
<dbReference type="eggNOG" id="COG2361">
    <property type="taxonomic scope" value="Bacteria"/>
</dbReference>
<dbReference type="KEGG" id="dpt:Deipr_1707"/>
<gene>
    <name evidence="8" type="ordered locus">Deipr_1707</name>
</gene>
<dbReference type="InterPro" id="IPR002934">
    <property type="entry name" value="Polymerase_NTP_transf_dom"/>
</dbReference>
<dbReference type="EMBL" id="CP002536">
    <property type="protein sequence ID" value="ADY26841.1"/>
    <property type="molecule type" value="Genomic_DNA"/>
</dbReference>
<evidence type="ECO:0000256" key="6">
    <source>
        <dbReference type="SAM" id="MobiDB-lite"/>
    </source>
</evidence>
<keyword evidence="2" id="KW-1277">Toxin-antitoxin system</keyword>
<dbReference type="Gene3D" id="3.30.460.10">
    <property type="entry name" value="Beta Polymerase, domain 2"/>
    <property type="match status" value="1"/>
</dbReference>
<dbReference type="RefSeq" id="WP_013615449.1">
    <property type="nucleotide sequence ID" value="NC_015161.1"/>
</dbReference>
<dbReference type="GO" id="GO:0004540">
    <property type="term" value="F:RNA nuclease activity"/>
    <property type="evidence" value="ECO:0007669"/>
    <property type="project" value="InterPro"/>
</dbReference>
<evidence type="ECO:0000259" key="7">
    <source>
        <dbReference type="Pfam" id="PF01909"/>
    </source>
</evidence>
<dbReference type="GO" id="GO:0110001">
    <property type="term" value="C:toxin-antitoxin complex"/>
    <property type="evidence" value="ECO:0007669"/>
    <property type="project" value="InterPro"/>
</dbReference>
<keyword evidence="5" id="KW-0378">Hydrolase</keyword>
<evidence type="ECO:0000256" key="1">
    <source>
        <dbReference type="ARBA" id="ARBA00022553"/>
    </source>
</evidence>
<sequence>MTPAETSPRARSAPRPGASGSGDSSLPAVAARLRSIEADWRRLGVTRVRVFGSVARGEATDLSDVDLLLDMQEGAGLLNLMAAKDLFEGLLGTRIDALTEGAIKPALRRGILTDAVDIMQVPDRPRRTHRRKRWRWRVYDLLDALDRIVDYTAPHDRQSFRADEQAADAVLRNLARLGETTKFIPQSQQDRHPQIPWALLRDVRNLVAHDYFGIDLDLVWQTARFELPQLRPLLQELAEGAEEEGGEEG</sequence>
<evidence type="ECO:0000256" key="4">
    <source>
        <dbReference type="ARBA" id="ARBA00022741"/>
    </source>
</evidence>
<accession>F0RL49</accession>
<dbReference type="OrthoDB" id="9810538at2"/>
<feature type="domain" description="Polymerase nucleotidyl transferase" evidence="7">
    <location>
        <begin position="36"/>
        <end position="115"/>
    </location>
</feature>
<dbReference type="InterPro" id="IPR008201">
    <property type="entry name" value="HepT-like"/>
</dbReference>
<dbReference type="SUPFAM" id="SSF81301">
    <property type="entry name" value="Nucleotidyltransferase"/>
    <property type="match status" value="1"/>
</dbReference>
<dbReference type="Pfam" id="PF01909">
    <property type="entry name" value="NTP_transf_2"/>
    <property type="match status" value="1"/>
</dbReference>
<proteinExistence type="predicted"/>